<organism evidence="3 4">
    <name type="scientific">Orchesella dallaii</name>
    <dbReference type="NCBI Taxonomy" id="48710"/>
    <lineage>
        <taxon>Eukaryota</taxon>
        <taxon>Metazoa</taxon>
        <taxon>Ecdysozoa</taxon>
        <taxon>Arthropoda</taxon>
        <taxon>Hexapoda</taxon>
        <taxon>Collembola</taxon>
        <taxon>Entomobryomorpha</taxon>
        <taxon>Entomobryoidea</taxon>
        <taxon>Orchesellidae</taxon>
        <taxon>Orchesellinae</taxon>
        <taxon>Orchesella</taxon>
    </lineage>
</organism>
<feature type="signal peptide" evidence="2">
    <location>
        <begin position="1"/>
        <end position="22"/>
    </location>
</feature>
<gene>
    <name evidence="3" type="ORF">ODALV1_LOCUS21913</name>
</gene>
<name>A0ABP1RGJ0_9HEXA</name>
<keyword evidence="1" id="KW-0472">Membrane</keyword>
<reference evidence="3 4" key="1">
    <citation type="submission" date="2024-08" db="EMBL/GenBank/DDBJ databases">
        <authorList>
            <person name="Cucini C."/>
            <person name="Frati F."/>
        </authorList>
    </citation>
    <scope>NUCLEOTIDE SEQUENCE [LARGE SCALE GENOMIC DNA]</scope>
</reference>
<accession>A0ABP1RGJ0</accession>
<evidence type="ECO:0000256" key="1">
    <source>
        <dbReference type="SAM" id="Phobius"/>
    </source>
</evidence>
<dbReference type="Proteomes" id="UP001642540">
    <property type="component" value="Unassembled WGS sequence"/>
</dbReference>
<keyword evidence="2" id="KW-0732">Signal</keyword>
<feature type="chain" id="PRO_5045552095" evidence="2">
    <location>
        <begin position="23"/>
        <end position="746"/>
    </location>
</feature>
<proteinExistence type="predicted"/>
<keyword evidence="4" id="KW-1185">Reference proteome</keyword>
<evidence type="ECO:0000256" key="2">
    <source>
        <dbReference type="SAM" id="SignalP"/>
    </source>
</evidence>
<dbReference type="EMBL" id="CAXLJM020000072">
    <property type="protein sequence ID" value="CAL8127613.1"/>
    <property type="molecule type" value="Genomic_DNA"/>
</dbReference>
<keyword evidence="1" id="KW-0812">Transmembrane</keyword>
<comment type="caution">
    <text evidence="3">The sequence shown here is derived from an EMBL/GenBank/DDBJ whole genome shotgun (WGS) entry which is preliminary data.</text>
</comment>
<feature type="transmembrane region" description="Helical" evidence="1">
    <location>
        <begin position="700"/>
        <end position="720"/>
    </location>
</feature>
<keyword evidence="1" id="KW-1133">Transmembrane helix</keyword>
<protein>
    <submittedName>
        <fullName evidence="3">Uncharacterized protein</fullName>
    </submittedName>
</protein>
<evidence type="ECO:0000313" key="3">
    <source>
        <dbReference type="EMBL" id="CAL8127613.1"/>
    </source>
</evidence>
<evidence type="ECO:0000313" key="4">
    <source>
        <dbReference type="Proteomes" id="UP001642540"/>
    </source>
</evidence>
<sequence>MYLQLKYFLLQILLTLPFQAHCTYQAEELVFPKETFEEVTSSRIYSQFRNNVGRSFQFQNSIIQNLHEMVDELPSCLNHIINYNGMDLIPFKNPIVLSRYDVIHVKYKVKRPWTRKTADGLFTDWKRSLYFEKVSKLLANKTQQLPWCKRVSLWDDMECYDVELVDNSPKINGWSCESHWYLFPPNPTEDMLFYEKNLGGLRMLIPGSYKSFWSHKVGRVMNESNLGEFRAGLLKTRPIYDIIITKMNQVDYYTMRAWTKSLYAAHNGLPKGYTTSAREELTFTIEISNSLKNLAQKIYLLKNAILFCRHCKRALPFQPIALGVPFCERELIATFLNLNSNTDYIYWTLWMVGGLDDGFLSQDLKEMLNVSPYSYLLSTGEEHNKLWSNLDLAQFQVEVRILMQTVVGSNGSFRYENWWGINWKSSDWHGTVPLETKYNSPFVLAGLYGNGDLFQFAMHPTKLKFVSCGKPLQDGLAFAQLLSIFDIPTWLGVAGSTIIVTFMLRKSSSRSIGGDSFTKYLGLKKSNLNHQKGIIYPSELYLYAIGAKDSMFQMYNDHYILPETLDRIVNRSVLHPLWVTIFTNRTPTNIEILVECNKTSLFLPELEAIETYYKLRQNKTIRNNVYLSTNDLFSLNHRIQFVRWVNPKIIRRMNGLDASGIWRWWSNIVMNYLTKVRGRESGLNDGQVRGTGESNLGGNISIVFALLAAGIASCLAFFVYEIRRLIKKTLGRVYQFVRKQVRKYFR</sequence>